<sequence length="85" mass="9514">MNPNLKIAILEFLANEYHLPAADISSDTGFYSDLKLNADEVADLLTRMQDALNFTLSEDKLGEIRTIDDLFLALDPEPVQDSLDE</sequence>
<dbReference type="InterPro" id="IPR009081">
    <property type="entry name" value="PP-bd_ACP"/>
</dbReference>
<evidence type="ECO:0000313" key="3">
    <source>
        <dbReference type="Proteomes" id="UP000034364"/>
    </source>
</evidence>
<organism evidence="2 3">
    <name type="scientific">Candidatus Amesbacteria bacterium GW2011_GWA1_47_16</name>
    <dbReference type="NCBI Taxonomy" id="1618353"/>
    <lineage>
        <taxon>Bacteria</taxon>
        <taxon>Candidatus Amesiibacteriota</taxon>
    </lineage>
</organism>
<dbReference type="Pfam" id="PF00550">
    <property type="entry name" value="PP-binding"/>
    <property type="match status" value="1"/>
</dbReference>
<feature type="domain" description="Carrier" evidence="1">
    <location>
        <begin position="9"/>
        <end position="70"/>
    </location>
</feature>
<dbReference type="Proteomes" id="UP000034364">
    <property type="component" value="Unassembled WGS sequence"/>
</dbReference>
<accession>A0A0G1UC22</accession>
<reference evidence="2 3" key="1">
    <citation type="journal article" date="2015" name="Nature">
        <title>rRNA introns, odd ribosomes, and small enigmatic genomes across a large radiation of phyla.</title>
        <authorList>
            <person name="Brown C.T."/>
            <person name="Hug L.A."/>
            <person name="Thomas B.C."/>
            <person name="Sharon I."/>
            <person name="Castelle C.J."/>
            <person name="Singh A."/>
            <person name="Wilkins M.J."/>
            <person name="Williams K.H."/>
            <person name="Banfield J.F."/>
        </authorList>
    </citation>
    <scope>NUCLEOTIDE SEQUENCE [LARGE SCALE GENOMIC DNA]</scope>
</reference>
<name>A0A0G1UC22_9BACT</name>
<dbReference type="EMBL" id="LCNV01000019">
    <property type="protein sequence ID" value="KKU63668.1"/>
    <property type="molecule type" value="Genomic_DNA"/>
</dbReference>
<dbReference type="SUPFAM" id="SSF47336">
    <property type="entry name" value="ACP-like"/>
    <property type="match status" value="1"/>
</dbReference>
<protein>
    <recommendedName>
        <fullName evidence="1">Carrier domain-containing protein</fullName>
    </recommendedName>
</protein>
<dbReference type="InterPro" id="IPR036736">
    <property type="entry name" value="ACP-like_sf"/>
</dbReference>
<dbReference type="Gene3D" id="1.10.1200.10">
    <property type="entry name" value="ACP-like"/>
    <property type="match status" value="1"/>
</dbReference>
<dbReference type="AlphaFoldDB" id="A0A0G1UC22"/>
<gene>
    <name evidence="2" type="ORF">UX87_C0019G0035</name>
</gene>
<comment type="caution">
    <text evidence="2">The sequence shown here is derived from an EMBL/GenBank/DDBJ whole genome shotgun (WGS) entry which is preliminary data.</text>
</comment>
<evidence type="ECO:0000259" key="1">
    <source>
        <dbReference type="Pfam" id="PF00550"/>
    </source>
</evidence>
<proteinExistence type="predicted"/>
<evidence type="ECO:0000313" key="2">
    <source>
        <dbReference type="EMBL" id="KKU63668.1"/>
    </source>
</evidence>